<dbReference type="AlphaFoldDB" id="A0A2P7QZG9"/>
<dbReference type="Proteomes" id="UP000241167">
    <property type="component" value="Unassembled WGS sequence"/>
</dbReference>
<dbReference type="EMBL" id="PXYI01000001">
    <property type="protein sequence ID" value="PSJ43362.1"/>
    <property type="molecule type" value="Genomic_DNA"/>
</dbReference>
<organism evidence="1 2">
    <name type="scientific">Allosphingosinicella deserti</name>
    <dbReference type="NCBI Taxonomy" id="2116704"/>
    <lineage>
        <taxon>Bacteria</taxon>
        <taxon>Pseudomonadati</taxon>
        <taxon>Pseudomonadota</taxon>
        <taxon>Alphaproteobacteria</taxon>
        <taxon>Sphingomonadales</taxon>
        <taxon>Sphingomonadaceae</taxon>
        <taxon>Allosphingosinicella</taxon>
    </lineage>
</organism>
<evidence type="ECO:0000313" key="2">
    <source>
        <dbReference type="Proteomes" id="UP000241167"/>
    </source>
</evidence>
<comment type="caution">
    <text evidence="1">The sequence shown here is derived from an EMBL/GenBank/DDBJ whole genome shotgun (WGS) entry which is preliminary data.</text>
</comment>
<reference evidence="1 2" key="1">
    <citation type="submission" date="2018-03" db="EMBL/GenBank/DDBJ databases">
        <title>The draft genome of Sphingosinicella sp. GL-C-18.</title>
        <authorList>
            <person name="Liu L."/>
            <person name="Li L."/>
            <person name="Liang L."/>
            <person name="Zhang X."/>
            <person name="Wang T."/>
        </authorList>
    </citation>
    <scope>NUCLEOTIDE SEQUENCE [LARGE SCALE GENOMIC DNA]</scope>
    <source>
        <strain evidence="1 2">GL-C-18</strain>
    </source>
</reference>
<dbReference type="Pfam" id="PF12322">
    <property type="entry name" value="T4_baseplate"/>
    <property type="match status" value="1"/>
</dbReference>
<keyword evidence="2" id="KW-1185">Reference proteome</keyword>
<sequence length="244" mass="25926">MAAPDPSAILDVWERGLGQPLQRQVVALLAAVRPGTSQSDIAALPLGARDAMLLDLREELFGPALATIATCPQCSEQLEANFALEDVRVSPTAAAEVDLVTVIAGREIRLRPPATADLLAIPSGADAEAVRTILLERCVTGRDVEGKPVAAAALPAAAITPIIQSMARADPQAVVELNLACAACGHHFVAIFDIAAFLMREIHGWARQILRDIDSLARAYGWREADILALSPARRQIYVEMAAS</sequence>
<gene>
    <name evidence="1" type="ORF">C7I55_03070</name>
</gene>
<protein>
    <submittedName>
        <fullName evidence="1">Phage baseplate protein</fullName>
    </submittedName>
</protein>
<evidence type="ECO:0000313" key="1">
    <source>
        <dbReference type="EMBL" id="PSJ43362.1"/>
    </source>
</evidence>
<proteinExistence type="predicted"/>
<name>A0A2P7QZG9_9SPHN</name>
<dbReference type="InterPro" id="IPR024364">
    <property type="entry name" value="Baseplate_phage_T4-like"/>
</dbReference>
<accession>A0A2P7QZG9</accession>